<organism evidence="2 3">
    <name type="scientific">Dendryphion nanum</name>
    <dbReference type="NCBI Taxonomy" id="256645"/>
    <lineage>
        <taxon>Eukaryota</taxon>
        <taxon>Fungi</taxon>
        <taxon>Dikarya</taxon>
        <taxon>Ascomycota</taxon>
        <taxon>Pezizomycotina</taxon>
        <taxon>Dothideomycetes</taxon>
        <taxon>Pleosporomycetidae</taxon>
        <taxon>Pleosporales</taxon>
        <taxon>Torulaceae</taxon>
        <taxon>Dendryphion</taxon>
    </lineage>
</organism>
<name>A0A9P9IXC8_9PLEO</name>
<dbReference type="Pfam" id="PF04031">
    <property type="entry name" value="Las1"/>
    <property type="match status" value="2"/>
</dbReference>
<feature type="region of interest" description="Disordered" evidence="1">
    <location>
        <begin position="109"/>
        <end position="132"/>
    </location>
</feature>
<dbReference type="Proteomes" id="UP000700596">
    <property type="component" value="Unassembled WGS sequence"/>
</dbReference>
<dbReference type="GO" id="GO:0004519">
    <property type="term" value="F:endonuclease activity"/>
    <property type="evidence" value="ECO:0007669"/>
    <property type="project" value="InterPro"/>
</dbReference>
<evidence type="ECO:0000313" key="3">
    <source>
        <dbReference type="Proteomes" id="UP000700596"/>
    </source>
</evidence>
<keyword evidence="3" id="KW-1185">Reference proteome</keyword>
<gene>
    <name evidence="2" type="ORF">B0J11DRAFT_564000</name>
</gene>
<dbReference type="EMBL" id="JAGMWT010000001">
    <property type="protein sequence ID" value="KAH7139173.1"/>
    <property type="molecule type" value="Genomic_DNA"/>
</dbReference>
<dbReference type="GO" id="GO:0000470">
    <property type="term" value="P:maturation of LSU-rRNA"/>
    <property type="evidence" value="ECO:0007669"/>
    <property type="project" value="TreeGrafter"/>
</dbReference>
<feature type="compositionally biased region" description="Low complexity" evidence="1">
    <location>
        <begin position="121"/>
        <end position="132"/>
    </location>
</feature>
<accession>A0A9P9IXC8</accession>
<sequence length="462" mass="51339">MAPVTHDFVVTAWRDEAELLRVRGDLYAGGEEGRTRRRRAVDKVRAWKIRKRELPLLLEATADLVEAGLAEETTDGQLGHYGLRLLYGGAVSRFVTGFADTQLQLRRSKPVWLQSQPQPPSRSSTPTSTPQTPFLALPASLLETRHRIVHREYPSLTTLKRAAQESLDWLWENYWSHLDHAFSSSTTATSTIPIHSQNPLQDTKSTLQTILKTYTRTRKPEIKKNPKSYISPASTAALLALSALPDTSVSALAPLLTDLLVVDLAIVPSPLKPNVPMTGAFLLWTPLLVALATEVPGHVNTFLQVLMQSISTPPTQAQAQEWTGTADTVANDPLREALHAWVIHIATAAAWKGVRVEEGSRDMRGQNLVEKVLESCFVEPSGWNLRIVEGVLGGGDIKNRGFWERLLRAARGEESGEEGERKEEREMDVDDVGEKLRGPQKKIGLWKRQCIGALPEGWEDDE</sequence>
<evidence type="ECO:0000256" key="1">
    <source>
        <dbReference type="SAM" id="MobiDB-lite"/>
    </source>
</evidence>
<dbReference type="PANTHER" id="PTHR15002">
    <property type="entry name" value="RIBOSOMAL BIOGENESIS PROTEIN LAS1L"/>
    <property type="match status" value="1"/>
</dbReference>
<dbReference type="OrthoDB" id="10263222at2759"/>
<feature type="region of interest" description="Disordered" evidence="1">
    <location>
        <begin position="413"/>
        <end position="433"/>
    </location>
</feature>
<evidence type="ECO:0000313" key="2">
    <source>
        <dbReference type="EMBL" id="KAH7139173.1"/>
    </source>
</evidence>
<dbReference type="GO" id="GO:0090730">
    <property type="term" value="C:Las1 complex"/>
    <property type="evidence" value="ECO:0007669"/>
    <property type="project" value="InterPro"/>
</dbReference>
<dbReference type="InterPro" id="IPR007174">
    <property type="entry name" value="Las1"/>
</dbReference>
<feature type="compositionally biased region" description="Basic and acidic residues" evidence="1">
    <location>
        <begin position="413"/>
        <end position="425"/>
    </location>
</feature>
<reference evidence="2" key="1">
    <citation type="journal article" date="2021" name="Nat. Commun.">
        <title>Genetic determinants of endophytism in the Arabidopsis root mycobiome.</title>
        <authorList>
            <person name="Mesny F."/>
            <person name="Miyauchi S."/>
            <person name="Thiergart T."/>
            <person name="Pickel B."/>
            <person name="Atanasova L."/>
            <person name="Karlsson M."/>
            <person name="Huettel B."/>
            <person name="Barry K.W."/>
            <person name="Haridas S."/>
            <person name="Chen C."/>
            <person name="Bauer D."/>
            <person name="Andreopoulos W."/>
            <person name="Pangilinan J."/>
            <person name="LaButti K."/>
            <person name="Riley R."/>
            <person name="Lipzen A."/>
            <person name="Clum A."/>
            <person name="Drula E."/>
            <person name="Henrissat B."/>
            <person name="Kohler A."/>
            <person name="Grigoriev I.V."/>
            <person name="Martin F.M."/>
            <person name="Hacquard S."/>
        </authorList>
    </citation>
    <scope>NUCLEOTIDE SEQUENCE</scope>
    <source>
        <strain evidence="2">MPI-CAGE-CH-0243</strain>
    </source>
</reference>
<dbReference type="AlphaFoldDB" id="A0A9P9IXC8"/>
<protein>
    <submittedName>
        <fullName evidence="2">Las1-like-domain-containing protein</fullName>
    </submittedName>
</protein>
<dbReference type="PANTHER" id="PTHR15002:SF0">
    <property type="entry name" value="RIBOSOMAL BIOGENESIS PROTEIN LAS1L"/>
    <property type="match status" value="1"/>
</dbReference>
<dbReference type="GO" id="GO:0000460">
    <property type="term" value="P:maturation of 5.8S rRNA"/>
    <property type="evidence" value="ECO:0007669"/>
    <property type="project" value="TreeGrafter"/>
</dbReference>
<dbReference type="GO" id="GO:0030687">
    <property type="term" value="C:preribosome, large subunit precursor"/>
    <property type="evidence" value="ECO:0007669"/>
    <property type="project" value="TreeGrafter"/>
</dbReference>
<proteinExistence type="predicted"/>
<comment type="caution">
    <text evidence="2">The sequence shown here is derived from an EMBL/GenBank/DDBJ whole genome shotgun (WGS) entry which is preliminary data.</text>
</comment>